<evidence type="ECO:0000256" key="11">
    <source>
        <dbReference type="PIRSR" id="PIRSR601842-2"/>
    </source>
</evidence>
<evidence type="ECO:0000256" key="8">
    <source>
        <dbReference type="ARBA" id="ARBA00023049"/>
    </source>
</evidence>
<dbReference type="InterPro" id="IPR050371">
    <property type="entry name" value="Fungal_virulence_M36"/>
</dbReference>
<keyword evidence="5 11" id="KW-0479">Metal-binding</keyword>
<evidence type="ECO:0000256" key="7">
    <source>
        <dbReference type="ARBA" id="ARBA00022833"/>
    </source>
</evidence>
<feature type="signal peptide" evidence="12">
    <location>
        <begin position="1"/>
        <end position="23"/>
    </location>
</feature>
<keyword evidence="14" id="KW-1185">Reference proteome</keyword>
<evidence type="ECO:0000256" key="5">
    <source>
        <dbReference type="ARBA" id="ARBA00022723"/>
    </source>
</evidence>
<proteinExistence type="inferred from homology"/>
<name>A0A4Y9YQN3_9AGAM</name>
<dbReference type="PRINTS" id="PR00999">
    <property type="entry name" value="FUNGALYSIN"/>
</dbReference>
<dbReference type="Gene3D" id="3.10.170.10">
    <property type="match status" value="1"/>
</dbReference>
<dbReference type="SUPFAM" id="SSF55729">
    <property type="entry name" value="Acyl-CoA N-acyltransferases (Nat)"/>
    <property type="match status" value="1"/>
</dbReference>
<dbReference type="PANTHER" id="PTHR33478">
    <property type="entry name" value="EXTRACELLULAR METALLOPROTEINASE MEP"/>
    <property type="match status" value="1"/>
</dbReference>
<evidence type="ECO:0000256" key="12">
    <source>
        <dbReference type="SAM" id="SignalP"/>
    </source>
</evidence>
<dbReference type="GO" id="GO:0004222">
    <property type="term" value="F:metalloendopeptidase activity"/>
    <property type="evidence" value="ECO:0007669"/>
    <property type="project" value="InterPro"/>
</dbReference>
<gene>
    <name evidence="13" type="ORF">EVG20_g6103</name>
</gene>
<feature type="binding site" evidence="11">
    <location>
        <position position="438"/>
    </location>
    <ligand>
        <name>Zn(2+)</name>
        <dbReference type="ChEBI" id="CHEBI:29105"/>
        <note>catalytic</note>
    </ligand>
</feature>
<dbReference type="Gene3D" id="1.10.390.10">
    <property type="entry name" value="Neutral Protease Domain 2"/>
    <property type="match status" value="1"/>
</dbReference>
<dbReference type="AlphaFoldDB" id="A0A4Y9YQN3"/>
<dbReference type="Pfam" id="PF02128">
    <property type="entry name" value="Peptidase_M36"/>
    <property type="match status" value="1"/>
</dbReference>
<dbReference type="OrthoDB" id="3227768at2759"/>
<dbReference type="EMBL" id="SEOQ01000390">
    <property type="protein sequence ID" value="TFY63997.1"/>
    <property type="molecule type" value="Genomic_DNA"/>
</dbReference>
<protein>
    <recommendedName>
        <fullName evidence="15">Fungalysin</fullName>
    </recommendedName>
</protein>
<evidence type="ECO:0000256" key="1">
    <source>
        <dbReference type="ARBA" id="ARBA00004613"/>
    </source>
</evidence>
<feature type="binding site" evidence="11">
    <location>
        <position position="409"/>
    </location>
    <ligand>
        <name>Zn(2+)</name>
        <dbReference type="ChEBI" id="CHEBI:29105"/>
        <note>catalytic</note>
    </ligand>
</feature>
<comment type="similarity">
    <text evidence="2">Belongs to the peptidase M36 family.</text>
</comment>
<feature type="binding site" evidence="11">
    <location>
        <position position="413"/>
    </location>
    <ligand>
        <name>Zn(2+)</name>
        <dbReference type="ChEBI" id="CHEBI:29105"/>
        <note>catalytic</note>
    </ligand>
</feature>
<dbReference type="SUPFAM" id="SSF55486">
    <property type="entry name" value="Metalloproteases ('zincins'), catalytic domain"/>
    <property type="match status" value="1"/>
</dbReference>
<comment type="caution">
    <text evidence="13">The sequence shown here is derived from an EMBL/GenBank/DDBJ whole genome shotgun (WGS) entry which is preliminary data.</text>
</comment>
<organism evidence="13 14">
    <name type="scientific">Dentipellis fragilis</name>
    <dbReference type="NCBI Taxonomy" id="205917"/>
    <lineage>
        <taxon>Eukaryota</taxon>
        <taxon>Fungi</taxon>
        <taxon>Dikarya</taxon>
        <taxon>Basidiomycota</taxon>
        <taxon>Agaricomycotina</taxon>
        <taxon>Agaricomycetes</taxon>
        <taxon>Russulales</taxon>
        <taxon>Hericiaceae</taxon>
        <taxon>Dentipellis</taxon>
    </lineage>
</organism>
<dbReference type="GO" id="GO:0006508">
    <property type="term" value="P:proteolysis"/>
    <property type="evidence" value="ECO:0007669"/>
    <property type="project" value="UniProtKB-KW"/>
</dbReference>
<comment type="cofactor">
    <cofactor evidence="11">
        <name>Zn(2+)</name>
        <dbReference type="ChEBI" id="CHEBI:29105"/>
    </cofactor>
    <text evidence="11">Binds 1 zinc ion per subunit.</text>
</comment>
<keyword evidence="6" id="KW-0378">Hydrolase</keyword>
<keyword evidence="12" id="KW-0732">Signal</keyword>
<dbReference type="CDD" id="cd09596">
    <property type="entry name" value="M36"/>
    <property type="match status" value="1"/>
</dbReference>
<dbReference type="Gene3D" id="3.40.630.30">
    <property type="match status" value="1"/>
</dbReference>
<keyword evidence="8" id="KW-0482">Metalloprotease</keyword>
<feature type="active site" evidence="10">
    <location>
        <position position="410"/>
    </location>
</feature>
<evidence type="ECO:0000256" key="10">
    <source>
        <dbReference type="PIRSR" id="PIRSR601842-1"/>
    </source>
</evidence>
<keyword evidence="3" id="KW-0964">Secreted</keyword>
<dbReference type="PANTHER" id="PTHR33478:SF1">
    <property type="entry name" value="EXTRACELLULAR METALLOPROTEINASE MEP"/>
    <property type="match status" value="1"/>
</dbReference>
<dbReference type="STRING" id="205917.A0A4Y9YQN3"/>
<dbReference type="InterPro" id="IPR016181">
    <property type="entry name" value="Acyl_CoA_acyltransferase"/>
</dbReference>
<keyword evidence="4" id="KW-0645">Protease</keyword>
<evidence type="ECO:0000256" key="3">
    <source>
        <dbReference type="ARBA" id="ARBA00022525"/>
    </source>
</evidence>
<evidence type="ECO:0008006" key="15">
    <source>
        <dbReference type="Google" id="ProtNLM"/>
    </source>
</evidence>
<evidence type="ECO:0000256" key="6">
    <source>
        <dbReference type="ARBA" id="ARBA00022801"/>
    </source>
</evidence>
<evidence type="ECO:0000256" key="4">
    <source>
        <dbReference type="ARBA" id="ARBA00022670"/>
    </source>
</evidence>
<dbReference type="GO" id="GO:0008270">
    <property type="term" value="F:zinc ion binding"/>
    <property type="evidence" value="ECO:0007669"/>
    <property type="project" value="InterPro"/>
</dbReference>
<keyword evidence="7 11" id="KW-0862">Zinc</keyword>
<sequence>MAAFTKLLASITLALLCSSTALAAPWPVTSKHATHRTQLIGRDAGLKLEVFHPESTYETFGVSGLDHAHAKRASSDLKGAALAFVESKLGVASDAVTFKSGFAGEAAQQAFVRQQHNGVPFANAVANVAFNNDGKVVAFGSSFVKPNSIPASAPSVSQAAAISAAENALGGTFNEHPPSVEYLALSDGSVALTHVVQIENAQTGAFFEAFVDAHTNKLLSVTDFVAKATYRVLPANKEILTDGFQTLTDPQDVAASPDGWHSDGTTNTTVTAGNNAIAFLNGAQSSTTPASSTSPELSFVYTQSPSSAPTTANNIHAATVNAFYIVNSVHDWSYRYGFTESAFNFQNANFGKGGAQADRVTISVQDGASINNADFATPPDGQSGRMRMFLWDETSPERDGALENDIVTHENTHGITNRMTGGGTGRCLQTTEAGGMGEGWSDTMANWAEAKGTPLEDFVLGQYVTNDPAGIRSHPYSTSKTVNPQTYATLKTLSAVHDIGEVWANTLHNVLAALMEVHGFSTTARTDPSGTEGNVVFLHLFIDALSLQPCNPTFLTARDAIIQADANRTRALVPSFTPSYGPFDVLLRALLLAFYARSRPPLPSRPLRATMPSDAPSLPPMPSLRSCALSNTPSCPPLQHALVPLSCPSTHLRTPPLCPCAITPSSMPSLSPSLPSSRAPPRSAPRPEKGAFILFVSFADSSREDAQRSQRCKKEPSGLVTYSKELAEPPTAVPSGYANSRKGRGEGGGPCTRATIPYILWISRPPSRRVSAYLRMKHQIAEPGAGGRKSIPIPHLNACVTGPNPSTVAEATSPGNGVPGSLRGWGALASRARGAYSSQAATVAMRLLRSLASKTEGAAATTPKAYVRLARKDEIPALALIAREAFITDPNFSYLGNLKEPLSNEQDSKKRRTLEKFLGMLYGLSFAAGARITVVALPKSEEEKQSGKEELAASCIWLPPHKRVGLKQFFTSLRYGFFTVLRGWGFKGFTRASILHPIHTDAAWGEVWKNCKLPGTPEHEWYLQLAFTAPQHQGHGYLSLLIREMYEFVPEKLLTLDAATPKARDRYAHLGFELQHPWTVGTGQVNEQGLKGKGETPGMTFYSMIKWDPEHSKAT</sequence>
<keyword evidence="9" id="KW-0865">Zymogen</keyword>
<evidence type="ECO:0000313" key="13">
    <source>
        <dbReference type="EMBL" id="TFY63997.1"/>
    </source>
</evidence>
<accession>A0A4Y9YQN3</accession>
<dbReference type="GO" id="GO:0005615">
    <property type="term" value="C:extracellular space"/>
    <property type="evidence" value="ECO:0007669"/>
    <property type="project" value="InterPro"/>
</dbReference>
<dbReference type="InterPro" id="IPR027268">
    <property type="entry name" value="Peptidase_M4/M1_CTD_sf"/>
</dbReference>
<evidence type="ECO:0000313" key="14">
    <source>
        <dbReference type="Proteomes" id="UP000298327"/>
    </source>
</evidence>
<dbReference type="Proteomes" id="UP000298327">
    <property type="component" value="Unassembled WGS sequence"/>
</dbReference>
<evidence type="ECO:0000256" key="2">
    <source>
        <dbReference type="ARBA" id="ARBA00006006"/>
    </source>
</evidence>
<comment type="subcellular location">
    <subcellularLocation>
        <location evidence="1">Secreted</location>
    </subcellularLocation>
</comment>
<feature type="chain" id="PRO_5021403128" description="Fungalysin" evidence="12">
    <location>
        <begin position="24"/>
        <end position="1115"/>
    </location>
</feature>
<evidence type="ECO:0000256" key="9">
    <source>
        <dbReference type="ARBA" id="ARBA00023145"/>
    </source>
</evidence>
<dbReference type="InterPro" id="IPR001842">
    <property type="entry name" value="Peptidase_M36"/>
</dbReference>
<reference evidence="13 14" key="1">
    <citation type="submission" date="2019-02" db="EMBL/GenBank/DDBJ databases">
        <title>Genome sequencing of the rare red list fungi Dentipellis fragilis.</title>
        <authorList>
            <person name="Buettner E."/>
            <person name="Kellner H."/>
        </authorList>
    </citation>
    <scope>NUCLEOTIDE SEQUENCE [LARGE SCALE GENOMIC DNA]</scope>
    <source>
        <strain evidence="13 14">DSM 105465</strain>
    </source>
</reference>